<evidence type="ECO:0008006" key="5">
    <source>
        <dbReference type="Google" id="ProtNLM"/>
    </source>
</evidence>
<dbReference type="Gene3D" id="1.10.10.620">
    <property type="entry name" value="ribosome modulation factor like domain"/>
    <property type="match status" value="1"/>
</dbReference>
<organism evidence="3 4">
    <name type="scientific">Isoalcanivorax pacificus W11-5</name>
    <dbReference type="NCBI Taxonomy" id="391936"/>
    <lineage>
        <taxon>Bacteria</taxon>
        <taxon>Pseudomonadati</taxon>
        <taxon>Pseudomonadota</taxon>
        <taxon>Gammaproteobacteria</taxon>
        <taxon>Oceanospirillales</taxon>
        <taxon>Alcanivoracaceae</taxon>
        <taxon>Isoalcanivorax</taxon>
    </lineage>
</organism>
<dbReference type="Pfam" id="PF04957">
    <property type="entry name" value="RMF"/>
    <property type="match status" value="1"/>
</dbReference>
<evidence type="ECO:0000313" key="4">
    <source>
        <dbReference type="Proteomes" id="UP000006764"/>
    </source>
</evidence>
<gene>
    <name evidence="3" type="ORF">S7S_02105</name>
</gene>
<dbReference type="OrthoDB" id="6078167at2"/>
<dbReference type="AlphaFoldDB" id="A0A0B4XJV2"/>
<dbReference type="EMBL" id="CP004387">
    <property type="protein sequence ID" value="AJD46843.1"/>
    <property type="molecule type" value="Genomic_DNA"/>
</dbReference>
<keyword evidence="4" id="KW-1185">Reference proteome</keyword>
<sequence>MRDTPDTRDACKKAYDRGCMWGMSGRDDSQCPYQEDILMDWWHAGWREGYEAFLKRHPEQQTG</sequence>
<dbReference type="Proteomes" id="UP000006764">
    <property type="component" value="Chromosome"/>
</dbReference>
<dbReference type="STRING" id="391936.S7S_02105"/>
<evidence type="ECO:0000256" key="2">
    <source>
        <dbReference type="ARBA" id="ARBA00022845"/>
    </source>
</evidence>
<accession>A0A0B4XJV2</accession>
<dbReference type="InterPro" id="IPR007040">
    <property type="entry name" value="Ribosome_modulation_factor"/>
</dbReference>
<reference evidence="3 4" key="1">
    <citation type="journal article" date="2012" name="J. Bacteriol.">
        <title>Genome sequence of an alkane-degrading bacterium, Alcanivorax pacificus type strain W11-5, isolated from deep sea sediment.</title>
        <authorList>
            <person name="Lai Q."/>
            <person name="Shao Z."/>
        </authorList>
    </citation>
    <scope>NUCLEOTIDE SEQUENCE [LARGE SCALE GENOMIC DNA]</scope>
    <source>
        <strain evidence="3 4">W11-5</strain>
    </source>
</reference>
<evidence type="ECO:0000256" key="1">
    <source>
        <dbReference type="ARBA" id="ARBA00022490"/>
    </source>
</evidence>
<keyword evidence="1" id="KW-0963">Cytoplasm</keyword>
<dbReference type="NCBIfam" id="NF011162">
    <property type="entry name" value="PRK14563.1"/>
    <property type="match status" value="1"/>
</dbReference>
<dbReference type="GO" id="GO:0006417">
    <property type="term" value="P:regulation of translation"/>
    <property type="evidence" value="ECO:0007669"/>
    <property type="project" value="UniProtKB-KW"/>
</dbReference>
<dbReference type="InterPro" id="IPR023200">
    <property type="entry name" value="RMF_sf"/>
</dbReference>
<name>A0A0B4XJV2_9GAMM</name>
<evidence type="ECO:0000313" key="3">
    <source>
        <dbReference type="EMBL" id="AJD46843.1"/>
    </source>
</evidence>
<dbReference type="HOGENOM" id="CLU_2875702_0_0_6"/>
<protein>
    <recommendedName>
        <fullName evidence="5">Ribosome modulation factor</fullName>
    </recommendedName>
</protein>
<proteinExistence type="predicted"/>
<dbReference type="RefSeq" id="WP_008739455.1">
    <property type="nucleotide sequence ID" value="NZ_CP004387.1"/>
</dbReference>
<keyword evidence="2" id="KW-0810">Translation regulation</keyword>
<dbReference type="KEGG" id="apac:S7S_02105"/>